<dbReference type="SUPFAM" id="SSF47384">
    <property type="entry name" value="Homodimeric domain of signal transducing histidine kinase"/>
    <property type="match status" value="1"/>
</dbReference>
<dbReference type="SUPFAM" id="SSF55874">
    <property type="entry name" value="ATPase domain of HSP90 chaperone/DNA topoisomerase II/histidine kinase"/>
    <property type="match status" value="1"/>
</dbReference>
<evidence type="ECO:0000256" key="3">
    <source>
        <dbReference type="ARBA" id="ARBA00022553"/>
    </source>
</evidence>
<dbReference type="InterPro" id="IPR004358">
    <property type="entry name" value="Sig_transdc_His_kin-like_C"/>
</dbReference>
<evidence type="ECO:0000256" key="1">
    <source>
        <dbReference type="ARBA" id="ARBA00000085"/>
    </source>
</evidence>
<dbReference type="Pfam" id="PF00512">
    <property type="entry name" value="HisKA"/>
    <property type="match status" value="1"/>
</dbReference>
<dbReference type="InterPro" id="IPR005467">
    <property type="entry name" value="His_kinase_dom"/>
</dbReference>
<dbReference type="SMART" id="SM00388">
    <property type="entry name" value="HisKA"/>
    <property type="match status" value="1"/>
</dbReference>
<dbReference type="InterPro" id="IPR036890">
    <property type="entry name" value="HATPase_C_sf"/>
</dbReference>
<feature type="transmembrane region" description="Helical" evidence="6">
    <location>
        <begin position="72"/>
        <end position="91"/>
    </location>
</feature>
<evidence type="ECO:0000259" key="7">
    <source>
        <dbReference type="PROSITE" id="PS50109"/>
    </source>
</evidence>
<dbReference type="RefSeq" id="WP_338530284.1">
    <property type="nucleotide sequence ID" value="NZ_CP030941.1"/>
</dbReference>
<dbReference type="SMART" id="SM00448">
    <property type="entry name" value="REC"/>
    <property type="match status" value="2"/>
</dbReference>
<dbReference type="InterPro" id="IPR003661">
    <property type="entry name" value="HisK_dim/P_dom"/>
</dbReference>
<keyword evidence="10" id="KW-1185">Reference proteome</keyword>
<dbReference type="InterPro" id="IPR001789">
    <property type="entry name" value="Sig_transdc_resp-reg_receiver"/>
</dbReference>
<feature type="domain" description="Response regulatory" evidence="8">
    <location>
        <begin position="705"/>
        <end position="824"/>
    </location>
</feature>
<dbReference type="PRINTS" id="PR00344">
    <property type="entry name" value="BCTRLSENSOR"/>
</dbReference>
<dbReference type="EMBL" id="CP030941">
    <property type="protein sequence ID" value="UUP18013.1"/>
    <property type="molecule type" value="Genomic_DNA"/>
</dbReference>
<dbReference type="CDD" id="cd17546">
    <property type="entry name" value="REC_hyHK_CKI1_RcsC-like"/>
    <property type="match status" value="1"/>
</dbReference>
<accession>A0ABY5MN08</accession>
<dbReference type="Gene3D" id="3.30.565.10">
    <property type="entry name" value="Histidine kinase-like ATPase, C-terminal domain"/>
    <property type="match status" value="1"/>
</dbReference>
<feature type="modified residue" description="4-aspartylphosphate" evidence="4">
    <location>
        <position position="754"/>
    </location>
</feature>
<name>A0ABY5MN08_9HYPH</name>
<feature type="transmembrane region" description="Helical" evidence="6">
    <location>
        <begin position="242"/>
        <end position="264"/>
    </location>
</feature>
<sequence>MGDYESAATGWSALVAQDGGASPGLVALFSSILILACLAVMQVWRMHVGTRGAGAERDAGDMIAAAVRGLRLRYIVVMGALIIPGAFFILGSHVTNARFSNATSFADLVAEAAETTNVAVRTALQMADPATVNSGWTEKALAVHAQQLERISGKMEAVWPRLDADMQERLTVATPYGPRTPLAMLKEFHDQVREASQASAEERAQAGKYLTGVTHLVVEPALDQLSAAVRQYNRELANRVKLTINIVAVVLLAFAAGILLLIFLPMEHSIRDALARLKKALEDAKSADRAKSEFLANMSHEIRTPMNGVLGMSELMASTELDPRQRTYNDVILKSGNALLTIINDILDFSKIDAGHAHLEAAPFNLAETVEDVATLVSSRASEKDLELIVHVDPSLPEWVVGDMGRIRQILTNLAGNAVKFTERGHVLIDVSRDGDQILFQVIDTGIGIPEEKLASVFEKFSQVDSSSTRRHEGTGLGLAIASRLVDLMGGSVGATSTVGEGSNFHFRLPLAAHQGCDPRPVRVPADMEGARILIVDDNGINRKILAEQMRNWNLDCCAVESGAVALAFIEEAERGGAGVDLMVLDYQMPQMSGAQVLREMRARGLLERIGVVLLTSVDDTIALRELKSSGAEAILTKPTRSALLRETIEEVLAGMQEPGRQPKDRRPHPEPERPAPVIPHGPKLVEMQEREPAVAARPETGDVEILVAEDNEVNQLVFEQILGGMGRQFAVAENGREAVDAWRRHRPALILMDVSMPEMNGHEATRAIRRAEEAEGVPRTPIIGLTAHALEGDRERCLEAGMDDYMTKPVSPARLEAKIREWLADERRASAGE</sequence>
<evidence type="ECO:0000313" key="10">
    <source>
        <dbReference type="Proteomes" id="UP001342418"/>
    </source>
</evidence>
<feature type="domain" description="Response regulatory" evidence="8">
    <location>
        <begin position="532"/>
        <end position="653"/>
    </location>
</feature>
<keyword evidence="6" id="KW-0812">Transmembrane</keyword>
<gene>
    <name evidence="9" type="primary">rpfC</name>
    <name evidence="9" type="ORF">NTH_02489</name>
</gene>
<evidence type="ECO:0000256" key="2">
    <source>
        <dbReference type="ARBA" id="ARBA00012438"/>
    </source>
</evidence>
<dbReference type="InterPro" id="IPR036097">
    <property type="entry name" value="HisK_dim/P_sf"/>
</dbReference>
<proteinExistence type="predicted"/>
<dbReference type="PROSITE" id="PS50110">
    <property type="entry name" value="RESPONSE_REGULATORY"/>
    <property type="match status" value="2"/>
</dbReference>
<dbReference type="Pfam" id="PF02518">
    <property type="entry name" value="HATPase_c"/>
    <property type="match status" value="1"/>
</dbReference>
<feature type="domain" description="Histidine kinase" evidence="7">
    <location>
        <begin position="297"/>
        <end position="513"/>
    </location>
</feature>
<dbReference type="SMART" id="SM00387">
    <property type="entry name" value="HATPase_c"/>
    <property type="match status" value="1"/>
</dbReference>
<dbReference type="Gene3D" id="3.40.50.2300">
    <property type="match status" value="2"/>
</dbReference>
<dbReference type="PANTHER" id="PTHR45339">
    <property type="entry name" value="HYBRID SIGNAL TRANSDUCTION HISTIDINE KINASE J"/>
    <property type="match status" value="1"/>
</dbReference>
<dbReference type="Pfam" id="PF00072">
    <property type="entry name" value="Response_reg"/>
    <property type="match status" value="2"/>
</dbReference>
<protein>
    <recommendedName>
        <fullName evidence="2">histidine kinase</fullName>
        <ecNumber evidence="2">2.7.13.3</ecNumber>
    </recommendedName>
</protein>
<dbReference type="SUPFAM" id="SSF52172">
    <property type="entry name" value="CheY-like"/>
    <property type="match status" value="2"/>
</dbReference>
<dbReference type="CDD" id="cd16922">
    <property type="entry name" value="HATPase_EvgS-ArcB-TorS-like"/>
    <property type="match status" value="1"/>
</dbReference>
<dbReference type="EC" id="2.7.13.3" evidence="2"/>
<dbReference type="CDD" id="cd00156">
    <property type="entry name" value="REC"/>
    <property type="match status" value="1"/>
</dbReference>
<dbReference type="Gene3D" id="1.10.287.130">
    <property type="match status" value="1"/>
</dbReference>
<keyword evidence="3 4" id="KW-0597">Phosphoprotein</keyword>
<evidence type="ECO:0000256" key="5">
    <source>
        <dbReference type="SAM" id="MobiDB-lite"/>
    </source>
</evidence>
<feature type="compositionally biased region" description="Basic and acidic residues" evidence="5">
    <location>
        <begin position="661"/>
        <end position="674"/>
    </location>
</feature>
<evidence type="ECO:0000256" key="4">
    <source>
        <dbReference type="PROSITE-ProRule" id="PRU00169"/>
    </source>
</evidence>
<dbReference type="Proteomes" id="UP001342418">
    <property type="component" value="Chromosome"/>
</dbReference>
<keyword evidence="6" id="KW-1133">Transmembrane helix</keyword>
<dbReference type="PROSITE" id="PS50109">
    <property type="entry name" value="HIS_KIN"/>
    <property type="match status" value="1"/>
</dbReference>
<evidence type="ECO:0000259" key="8">
    <source>
        <dbReference type="PROSITE" id="PS50110"/>
    </source>
</evidence>
<feature type="region of interest" description="Disordered" evidence="5">
    <location>
        <begin position="654"/>
        <end position="681"/>
    </location>
</feature>
<organism evidence="9 10">
    <name type="scientific">Nitratireductor thuwali</name>
    <dbReference type="NCBI Taxonomy" id="2267699"/>
    <lineage>
        <taxon>Bacteria</taxon>
        <taxon>Pseudomonadati</taxon>
        <taxon>Pseudomonadota</taxon>
        <taxon>Alphaproteobacteria</taxon>
        <taxon>Hyphomicrobiales</taxon>
        <taxon>Phyllobacteriaceae</taxon>
        <taxon>Nitratireductor</taxon>
    </lineage>
</organism>
<evidence type="ECO:0000313" key="9">
    <source>
        <dbReference type="EMBL" id="UUP18013.1"/>
    </source>
</evidence>
<feature type="transmembrane region" description="Helical" evidence="6">
    <location>
        <begin position="20"/>
        <end position="41"/>
    </location>
</feature>
<reference evidence="9 10" key="1">
    <citation type="submission" date="2018-07" db="EMBL/GenBank/DDBJ databases">
        <title>Genome sequence of Nitratireductor thuwali#1536.</title>
        <authorList>
            <person name="Michoud G."/>
            <person name="Merlino G."/>
            <person name="Sefrji F.O."/>
            <person name="Daffonchio D."/>
        </authorList>
    </citation>
    <scope>NUCLEOTIDE SEQUENCE [LARGE SCALE GENOMIC DNA]</scope>
    <source>
        <strain evidence="10">Nit1536</strain>
    </source>
</reference>
<keyword evidence="9" id="KW-0808">Transferase</keyword>
<dbReference type="PANTHER" id="PTHR45339:SF5">
    <property type="entry name" value="HISTIDINE KINASE"/>
    <property type="match status" value="1"/>
</dbReference>
<evidence type="ECO:0000256" key="6">
    <source>
        <dbReference type="SAM" id="Phobius"/>
    </source>
</evidence>
<feature type="modified residue" description="4-aspartylphosphate" evidence="4">
    <location>
        <position position="586"/>
    </location>
</feature>
<dbReference type="GO" id="GO:0004673">
    <property type="term" value="F:protein histidine kinase activity"/>
    <property type="evidence" value="ECO:0007669"/>
    <property type="project" value="UniProtKB-EC"/>
</dbReference>
<keyword evidence="6" id="KW-0472">Membrane</keyword>
<dbReference type="InterPro" id="IPR003594">
    <property type="entry name" value="HATPase_dom"/>
</dbReference>
<dbReference type="CDD" id="cd00082">
    <property type="entry name" value="HisKA"/>
    <property type="match status" value="1"/>
</dbReference>
<comment type="catalytic activity">
    <reaction evidence="1">
        <text>ATP + protein L-histidine = ADP + protein N-phospho-L-histidine.</text>
        <dbReference type="EC" id="2.7.13.3"/>
    </reaction>
</comment>
<dbReference type="InterPro" id="IPR011006">
    <property type="entry name" value="CheY-like_superfamily"/>
</dbReference>